<evidence type="ECO:0000313" key="1">
    <source>
        <dbReference type="EMBL" id="SDH67750.1"/>
    </source>
</evidence>
<dbReference type="PANTHER" id="PTHR40053:SF1">
    <property type="entry name" value="SPORULATION-CONTROL PROTEIN SPO0M"/>
    <property type="match status" value="1"/>
</dbReference>
<sequence>MFKKILSSIGIGSAKVNTVLLDSSIERGKETKGEVHIFGGNTEQKISKIYIHIDSEFDKEDDDTTDFRNVTEPIVEIEITNAVTVNPYEEKVIPFSLILPYYTPVTFGKQKVSIQTELDINFINHPVETHDFIVCDPWLDEILRHLNDHGYTHNMISGVCRHKINEGNNPTHCLQTFNLVNDQGTKIYFVGNEKDIHIYIYIKDHVKHFPIYRDDDLSEQLKNLRPLIADGN</sequence>
<protein>
    <submittedName>
        <fullName evidence="1">SpoOM protein</fullName>
    </submittedName>
</protein>
<accession>A0A1G8ED96</accession>
<organism evidence="1 2">
    <name type="scientific">Alteribacillus bidgolensis</name>
    <dbReference type="NCBI Taxonomy" id="930129"/>
    <lineage>
        <taxon>Bacteria</taxon>
        <taxon>Bacillati</taxon>
        <taxon>Bacillota</taxon>
        <taxon>Bacilli</taxon>
        <taxon>Bacillales</taxon>
        <taxon>Bacillaceae</taxon>
        <taxon>Alteribacillus</taxon>
    </lineage>
</organism>
<dbReference type="RefSeq" id="WP_091581195.1">
    <property type="nucleotide sequence ID" value="NZ_FNDU01000002.1"/>
</dbReference>
<dbReference type="InterPro" id="IPR009776">
    <property type="entry name" value="Spore_0_M"/>
</dbReference>
<dbReference type="OrthoDB" id="2351239at2"/>
<proteinExistence type="predicted"/>
<dbReference type="STRING" id="930129.SAMN05216352_102171"/>
<dbReference type="Pfam" id="PF07070">
    <property type="entry name" value="Spo0M"/>
    <property type="match status" value="1"/>
</dbReference>
<keyword evidence="2" id="KW-1185">Reference proteome</keyword>
<gene>
    <name evidence="1" type="ORF">SAMN05216352_102171</name>
</gene>
<dbReference type="Proteomes" id="UP000199017">
    <property type="component" value="Unassembled WGS sequence"/>
</dbReference>
<name>A0A1G8ED96_9BACI</name>
<dbReference type="PANTHER" id="PTHR40053">
    <property type="entry name" value="SPORULATION-CONTROL PROTEIN SPO0M"/>
    <property type="match status" value="1"/>
</dbReference>
<dbReference type="EMBL" id="FNDU01000002">
    <property type="protein sequence ID" value="SDH67750.1"/>
    <property type="molecule type" value="Genomic_DNA"/>
</dbReference>
<evidence type="ECO:0000313" key="2">
    <source>
        <dbReference type="Proteomes" id="UP000199017"/>
    </source>
</evidence>
<dbReference type="AlphaFoldDB" id="A0A1G8ED96"/>
<reference evidence="1 2" key="1">
    <citation type="submission" date="2016-10" db="EMBL/GenBank/DDBJ databases">
        <authorList>
            <person name="de Groot N.N."/>
        </authorList>
    </citation>
    <scope>NUCLEOTIDE SEQUENCE [LARGE SCALE GENOMIC DNA]</scope>
    <source>
        <strain evidence="2">P4B,CCM 7963,CECT 7998,DSM 25260,IBRC-M 10614,KCTC 13821</strain>
    </source>
</reference>